<dbReference type="Proteomes" id="UP000184474">
    <property type="component" value="Unassembled WGS sequence"/>
</dbReference>
<proteinExistence type="predicted"/>
<dbReference type="AlphaFoldDB" id="A0A1M6JSI2"/>
<protein>
    <recommendedName>
        <fullName evidence="3">MBG domain-containing protein</fullName>
    </recommendedName>
</protein>
<dbReference type="STRING" id="156994.SAMN04488028_101306"/>
<dbReference type="EMBL" id="FRAA01000001">
    <property type="protein sequence ID" value="SHJ49697.1"/>
    <property type="molecule type" value="Genomic_DNA"/>
</dbReference>
<dbReference type="RefSeq" id="WP_073118770.1">
    <property type="nucleotide sequence ID" value="NZ_FRAA01000001.1"/>
</dbReference>
<reference evidence="2" key="1">
    <citation type="submission" date="2016-11" db="EMBL/GenBank/DDBJ databases">
        <authorList>
            <person name="Varghese N."/>
            <person name="Submissions S."/>
        </authorList>
    </citation>
    <scope>NUCLEOTIDE SEQUENCE [LARGE SCALE GENOMIC DNA]</scope>
    <source>
        <strain evidence="2">DSM 26134</strain>
    </source>
</reference>
<organism evidence="1 2">
    <name type="scientific">Reichenbachiella agariperforans</name>
    <dbReference type="NCBI Taxonomy" id="156994"/>
    <lineage>
        <taxon>Bacteria</taxon>
        <taxon>Pseudomonadati</taxon>
        <taxon>Bacteroidota</taxon>
        <taxon>Cytophagia</taxon>
        <taxon>Cytophagales</taxon>
        <taxon>Reichenbachiellaceae</taxon>
        <taxon>Reichenbachiella</taxon>
    </lineage>
</organism>
<gene>
    <name evidence="1" type="ORF">SAMN04488028_101306</name>
</gene>
<keyword evidence="2" id="KW-1185">Reference proteome</keyword>
<accession>A0A1M6JSI2</accession>
<sequence>MTVTDANSNNNTSTATVTISEKEQQNVTFTGIADKVFGDSNFNIVASVDSGLALDYAVTGPATLSGNVVTIDG</sequence>
<evidence type="ECO:0000313" key="1">
    <source>
        <dbReference type="EMBL" id="SHJ49697.1"/>
    </source>
</evidence>
<evidence type="ECO:0000313" key="2">
    <source>
        <dbReference type="Proteomes" id="UP000184474"/>
    </source>
</evidence>
<name>A0A1M6JSI2_REIAG</name>
<evidence type="ECO:0008006" key="3">
    <source>
        <dbReference type="Google" id="ProtNLM"/>
    </source>
</evidence>